<organism evidence="2 3">
    <name type="scientific">Araneus ventricosus</name>
    <name type="common">Orbweaver spider</name>
    <name type="synonym">Epeira ventricosa</name>
    <dbReference type="NCBI Taxonomy" id="182803"/>
    <lineage>
        <taxon>Eukaryota</taxon>
        <taxon>Metazoa</taxon>
        <taxon>Ecdysozoa</taxon>
        <taxon>Arthropoda</taxon>
        <taxon>Chelicerata</taxon>
        <taxon>Arachnida</taxon>
        <taxon>Araneae</taxon>
        <taxon>Araneomorphae</taxon>
        <taxon>Entelegynae</taxon>
        <taxon>Araneoidea</taxon>
        <taxon>Araneidae</taxon>
        <taxon>Araneus</taxon>
    </lineage>
</organism>
<gene>
    <name evidence="2" type="ORF">AVEN_159102_1</name>
</gene>
<keyword evidence="1" id="KW-1133">Transmembrane helix</keyword>
<protein>
    <submittedName>
        <fullName evidence="2">Uncharacterized protein</fullName>
    </submittedName>
</protein>
<accession>A0A4Y2B9R5</accession>
<evidence type="ECO:0000313" key="2">
    <source>
        <dbReference type="EMBL" id="GBL88517.1"/>
    </source>
</evidence>
<dbReference type="Proteomes" id="UP000499080">
    <property type="component" value="Unassembled WGS sequence"/>
</dbReference>
<keyword evidence="1" id="KW-0472">Membrane</keyword>
<name>A0A4Y2B9R5_ARAVE</name>
<evidence type="ECO:0000313" key="3">
    <source>
        <dbReference type="Proteomes" id="UP000499080"/>
    </source>
</evidence>
<feature type="transmembrane region" description="Helical" evidence="1">
    <location>
        <begin position="38"/>
        <end position="58"/>
    </location>
</feature>
<sequence>MNDHQLQYIDDGVNRIHVGRVLAFHEHLQLRLKDIRSLLYGPYPPVLTICVVVTPVYWSEVRLLPLMFRQCSYGTVSNFIDRTVAITRGVIIGTSQNWCRWKCHEETGLFGIFCSSHFHRHQFCEDPIITPRVIATVLSIKLLTVPWEH</sequence>
<reference evidence="2 3" key="1">
    <citation type="journal article" date="2019" name="Sci. Rep.">
        <title>Orb-weaving spider Araneus ventricosus genome elucidates the spidroin gene catalogue.</title>
        <authorList>
            <person name="Kono N."/>
            <person name="Nakamura H."/>
            <person name="Ohtoshi R."/>
            <person name="Moran D.A.P."/>
            <person name="Shinohara A."/>
            <person name="Yoshida Y."/>
            <person name="Fujiwara M."/>
            <person name="Mori M."/>
            <person name="Tomita M."/>
            <person name="Arakawa K."/>
        </authorList>
    </citation>
    <scope>NUCLEOTIDE SEQUENCE [LARGE SCALE GENOMIC DNA]</scope>
</reference>
<comment type="caution">
    <text evidence="2">The sequence shown here is derived from an EMBL/GenBank/DDBJ whole genome shotgun (WGS) entry which is preliminary data.</text>
</comment>
<evidence type="ECO:0000256" key="1">
    <source>
        <dbReference type="SAM" id="Phobius"/>
    </source>
</evidence>
<keyword evidence="1" id="KW-0812">Transmembrane</keyword>
<proteinExistence type="predicted"/>
<dbReference type="AlphaFoldDB" id="A0A4Y2B9R5"/>
<keyword evidence="3" id="KW-1185">Reference proteome</keyword>
<dbReference type="EMBL" id="BGPR01000060">
    <property type="protein sequence ID" value="GBL88517.1"/>
    <property type="molecule type" value="Genomic_DNA"/>
</dbReference>